<protein>
    <recommendedName>
        <fullName evidence="2">DUF4334 domain-containing protein</fullName>
    </recommendedName>
</protein>
<organism evidence="3 4">
    <name type="scientific">Apiospora saccharicola</name>
    <dbReference type="NCBI Taxonomy" id="335842"/>
    <lineage>
        <taxon>Eukaryota</taxon>
        <taxon>Fungi</taxon>
        <taxon>Dikarya</taxon>
        <taxon>Ascomycota</taxon>
        <taxon>Pezizomycotina</taxon>
        <taxon>Sordariomycetes</taxon>
        <taxon>Xylariomycetidae</taxon>
        <taxon>Amphisphaeriales</taxon>
        <taxon>Apiosporaceae</taxon>
        <taxon>Apiospora</taxon>
    </lineage>
</organism>
<evidence type="ECO:0000313" key="4">
    <source>
        <dbReference type="Proteomes" id="UP001446871"/>
    </source>
</evidence>
<proteinExistence type="predicted"/>
<feature type="region of interest" description="Disordered" evidence="1">
    <location>
        <begin position="1"/>
        <end position="56"/>
    </location>
</feature>
<name>A0ABR1UJL9_9PEZI</name>
<dbReference type="Proteomes" id="UP001446871">
    <property type="component" value="Unassembled WGS sequence"/>
</dbReference>
<sequence>MRLVSTRPPPGVACFQEEEQEGGRRGKKREEEDGSSGDGGGLFAPDPPKTTALRSQGAYVPDHQVECETKEPGARLRPVEYRGVVTASMVYNQLPIIDHFRRFESTTLLGVMDNPQATGPPFFFVQRRHEE</sequence>
<dbReference type="Pfam" id="PF14232">
    <property type="entry name" value="DUF4334"/>
    <property type="match status" value="1"/>
</dbReference>
<feature type="compositionally biased region" description="Basic and acidic residues" evidence="1">
    <location>
        <begin position="21"/>
        <end position="31"/>
    </location>
</feature>
<keyword evidence="4" id="KW-1185">Reference proteome</keyword>
<evidence type="ECO:0000313" key="3">
    <source>
        <dbReference type="EMBL" id="KAK8059094.1"/>
    </source>
</evidence>
<reference evidence="3 4" key="1">
    <citation type="submission" date="2023-01" db="EMBL/GenBank/DDBJ databases">
        <title>Analysis of 21 Apiospora genomes using comparative genomics revels a genus with tremendous synthesis potential of carbohydrate active enzymes and secondary metabolites.</title>
        <authorList>
            <person name="Sorensen T."/>
        </authorList>
    </citation>
    <scope>NUCLEOTIDE SEQUENCE [LARGE SCALE GENOMIC DNA]</scope>
    <source>
        <strain evidence="3 4">CBS 83171</strain>
    </source>
</reference>
<comment type="caution">
    <text evidence="3">The sequence shown here is derived from an EMBL/GenBank/DDBJ whole genome shotgun (WGS) entry which is preliminary data.</text>
</comment>
<evidence type="ECO:0000259" key="2">
    <source>
        <dbReference type="Pfam" id="PF14232"/>
    </source>
</evidence>
<gene>
    <name evidence="3" type="ORF">PG996_009024</name>
</gene>
<dbReference type="EMBL" id="JAQQWM010000006">
    <property type="protein sequence ID" value="KAK8059094.1"/>
    <property type="molecule type" value="Genomic_DNA"/>
</dbReference>
<feature type="domain" description="DUF4334" evidence="2">
    <location>
        <begin position="73"/>
        <end position="127"/>
    </location>
</feature>
<evidence type="ECO:0000256" key="1">
    <source>
        <dbReference type="SAM" id="MobiDB-lite"/>
    </source>
</evidence>
<accession>A0ABR1UJL9</accession>
<dbReference type="Gene3D" id="2.40.128.580">
    <property type="entry name" value="GXWXG domain"/>
    <property type="match status" value="1"/>
</dbReference>
<dbReference type="InterPro" id="IPR025568">
    <property type="entry name" value="DUF4334"/>
</dbReference>